<dbReference type="NCBIfam" id="NF002140">
    <property type="entry name" value="PRK00977.1-4"/>
    <property type="match status" value="1"/>
</dbReference>
<comment type="catalytic activity">
    <reaction evidence="6">
        <text>Exonucleolytic cleavage in either 5'- to 3'- or 3'- to 5'-direction to yield nucleoside 5'-phosphates.</text>
        <dbReference type="EC" id="3.1.11.6"/>
    </reaction>
</comment>
<evidence type="ECO:0000256" key="2">
    <source>
        <dbReference type="ARBA" id="ARBA00022490"/>
    </source>
</evidence>
<evidence type="ECO:0000256" key="3">
    <source>
        <dbReference type="ARBA" id="ARBA00022722"/>
    </source>
</evidence>
<dbReference type="PANTHER" id="PTHR34137:SF1">
    <property type="entry name" value="EXODEOXYRIBONUCLEASE 7 SMALL SUBUNIT"/>
    <property type="match status" value="1"/>
</dbReference>
<dbReference type="EMBL" id="BSPO01000002">
    <property type="protein sequence ID" value="GLS82783.1"/>
    <property type="molecule type" value="Genomic_DNA"/>
</dbReference>
<dbReference type="InterPro" id="IPR037004">
    <property type="entry name" value="Exonuc_VII_ssu_sf"/>
</dbReference>
<comment type="caution">
    <text evidence="7">The sequence shown here is derived from an EMBL/GenBank/DDBJ whole genome shotgun (WGS) entry which is preliminary data.</text>
</comment>
<evidence type="ECO:0000256" key="5">
    <source>
        <dbReference type="ARBA" id="ARBA00022839"/>
    </source>
</evidence>
<keyword evidence="5 6" id="KW-0269">Exonuclease</keyword>
<dbReference type="RefSeq" id="WP_095498804.1">
    <property type="nucleotide sequence ID" value="NZ_BSPO01000002.1"/>
</dbReference>
<proteinExistence type="inferred from homology"/>
<dbReference type="GO" id="GO:0008855">
    <property type="term" value="F:exodeoxyribonuclease VII activity"/>
    <property type="evidence" value="ECO:0007669"/>
    <property type="project" value="UniProtKB-UniRule"/>
</dbReference>
<keyword evidence="4 6" id="KW-0378">Hydrolase</keyword>
<dbReference type="HAMAP" id="MF_00337">
    <property type="entry name" value="Exonuc_7_S"/>
    <property type="match status" value="1"/>
</dbReference>
<keyword evidence="2 6" id="KW-0963">Cytoplasm</keyword>
<dbReference type="NCBIfam" id="TIGR01280">
    <property type="entry name" value="xseB"/>
    <property type="match status" value="1"/>
</dbReference>
<comment type="similarity">
    <text evidence="1 6">Belongs to the XseB family.</text>
</comment>
<evidence type="ECO:0000313" key="7">
    <source>
        <dbReference type="EMBL" id="GLS82783.1"/>
    </source>
</evidence>
<gene>
    <name evidence="6 7" type="primary">xseB</name>
    <name evidence="7" type="ORF">GCM10007894_07600</name>
</gene>
<name>A0AA37TLY4_9GAMM</name>
<evidence type="ECO:0000256" key="4">
    <source>
        <dbReference type="ARBA" id="ARBA00022801"/>
    </source>
</evidence>
<dbReference type="AlphaFoldDB" id="A0AA37TLY4"/>
<keyword evidence="3 6" id="KW-0540">Nuclease</keyword>
<dbReference type="InterPro" id="IPR003761">
    <property type="entry name" value="Exonuc_VII_S"/>
</dbReference>
<dbReference type="GO" id="GO:0006308">
    <property type="term" value="P:DNA catabolic process"/>
    <property type="evidence" value="ECO:0007669"/>
    <property type="project" value="UniProtKB-UniRule"/>
</dbReference>
<comment type="function">
    <text evidence="6">Bidirectionally degrades single-stranded DNA into large acid-insoluble oligonucleotides, which are then degraded further into small acid-soluble oligonucleotides.</text>
</comment>
<evidence type="ECO:0000313" key="8">
    <source>
        <dbReference type="Proteomes" id="UP001157439"/>
    </source>
</evidence>
<dbReference type="Pfam" id="PF02609">
    <property type="entry name" value="Exonuc_VII_S"/>
    <property type="match status" value="1"/>
</dbReference>
<evidence type="ECO:0000256" key="1">
    <source>
        <dbReference type="ARBA" id="ARBA00009998"/>
    </source>
</evidence>
<keyword evidence="8" id="KW-1185">Reference proteome</keyword>
<sequence>MTESKDEIKFEQALSELETIVQNLEQGNIPLDEALQQFEQGIALLRTSQMRLEQAQQKVSILMGDDAQLTDFDKEGL</sequence>
<protein>
    <recommendedName>
        <fullName evidence="6">Exodeoxyribonuclease 7 small subunit</fullName>
        <ecNumber evidence="6">3.1.11.6</ecNumber>
    </recommendedName>
    <alternativeName>
        <fullName evidence="6">Exodeoxyribonuclease VII small subunit</fullName>
        <shortName evidence="6">Exonuclease VII small subunit</shortName>
    </alternativeName>
</protein>
<dbReference type="GO" id="GO:0005829">
    <property type="term" value="C:cytosol"/>
    <property type="evidence" value="ECO:0007669"/>
    <property type="project" value="TreeGrafter"/>
</dbReference>
<accession>A0AA37TLY4</accession>
<dbReference type="Proteomes" id="UP001157439">
    <property type="component" value="Unassembled WGS sequence"/>
</dbReference>
<reference evidence="7 8" key="1">
    <citation type="journal article" date="2014" name="Int. J. Syst. Evol. Microbiol.">
        <title>Complete genome sequence of Corynebacterium casei LMG S-19264T (=DSM 44701T), isolated from a smear-ripened cheese.</title>
        <authorList>
            <consortium name="US DOE Joint Genome Institute (JGI-PGF)"/>
            <person name="Walter F."/>
            <person name="Albersmeier A."/>
            <person name="Kalinowski J."/>
            <person name="Ruckert C."/>
        </authorList>
    </citation>
    <scope>NUCLEOTIDE SEQUENCE [LARGE SCALE GENOMIC DNA]</scope>
    <source>
        <strain evidence="7 8">NBRC 112785</strain>
    </source>
</reference>
<comment type="subunit">
    <text evidence="6">Heterooligomer composed of large and small subunits.</text>
</comment>
<comment type="subcellular location">
    <subcellularLocation>
        <location evidence="6">Cytoplasm</location>
    </subcellularLocation>
</comment>
<dbReference type="Gene3D" id="1.10.287.1040">
    <property type="entry name" value="Exonuclease VII, small subunit"/>
    <property type="match status" value="1"/>
</dbReference>
<dbReference type="PANTHER" id="PTHR34137">
    <property type="entry name" value="EXODEOXYRIBONUCLEASE 7 SMALL SUBUNIT"/>
    <property type="match status" value="1"/>
</dbReference>
<dbReference type="EC" id="3.1.11.6" evidence="6"/>
<evidence type="ECO:0000256" key="6">
    <source>
        <dbReference type="HAMAP-Rule" id="MF_00337"/>
    </source>
</evidence>
<organism evidence="7 8">
    <name type="scientific">Paraferrimonas haliotis</name>
    <dbReference type="NCBI Taxonomy" id="2013866"/>
    <lineage>
        <taxon>Bacteria</taxon>
        <taxon>Pseudomonadati</taxon>
        <taxon>Pseudomonadota</taxon>
        <taxon>Gammaproteobacteria</taxon>
        <taxon>Alteromonadales</taxon>
        <taxon>Ferrimonadaceae</taxon>
        <taxon>Paraferrimonas</taxon>
    </lineage>
</organism>
<dbReference type="SUPFAM" id="SSF116842">
    <property type="entry name" value="XseB-like"/>
    <property type="match status" value="1"/>
</dbReference>
<dbReference type="PIRSF" id="PIRSF006488">
    <property type="entry name" value="Exonuc_VII_S"/>
    <property type="match status" value="1"/>
</dbReference>
<dbReference type="GO" id="GO:0009318">
    <property type="term" value="C:exodeoxyribonuclease VII complex"/>
    <property type="evidence" value="ECO:0007669"/>
    <property type="project" value="UniProtKB-UniRule"/>
</dbReference>